<keyword evidence="6 7" id="KW-0472">Membrane</keyword>
<keyword evidence="4" id="KW-0378">Hydrolase</keyword>
<feature type="transmembrane region" description="Helical" evidence="7">
    <location>
        <begin position="12"/>
        <end position="30"/>
    </location>
</feature>
<evidence type="ECO:0000256" key="6">
    <source>
        <dbReference type="ARBA" id="ARBA00023136"/>
    </source>
</evidence>
<dbReference type="PANTHER" id="PTHR43731">
    <property type="entry name" value="RHOMBOID PROTEASE"/>
    <property type="match status" value="1"/>
</dbReference>
<feature type="transmembrane region" description="Helical" evidence="7">
    <location>
        <begin position="162"/>
        <end position="181"/>
    </location>
</feature>
<evidence type="ECO:0000256" key="2">
    <source>
        <dbReference type="ARBA" id="ARBA00009045"/>
    </source>
</evidence>
<evidence type="ECO:0000259" key="8">
    <source>
        <dbReference type="Pfam" id="PF01694"/>
    </source>
</evidence>
<dbReference type="GO" id="GO:0016020">
    <property type="term" value="C:membrane"/>
    <property type="evidence" value="ECO:0007669"/>
    <property type="project" value="UniProtKB-SubCell"/>
</dbReference>
<dbReference type="AlphaFoldDB" id="A0A6M1RNK1"/>
<dbReference type="InterPro" id="IPR050925">
    <property type="entry name" value="Rhomboid_protease_S54"/>
</dbReference>
<dbReference type="GO" id="GO:0006508">
    <property type="term" value="P:proteolysis"/>
    <property type="evidence" value="ECO:0007669"/>
    <property type="project" value="UniProtKB-KW"/>
</dbReference>
<organism evidence="9 10">
    <name type="scientific">Limisphaera ngatamarikiensis</name>
    <dbReference type="NCBI Taxonomy" id="1324935"/>
    <lineage>
        <taxon>Bacteria</taxon>
        <taxon>Pseudomonadati</taxon>
        <taxon>Verrucomicrobiota</taxon>
        <taxon>Verrucomicrobiia</taxon>
        <taxon>Limisphaerales</taxon>
        <taxon>Limisphaeraceae</taxon>
        <taxon>Limisphaera</taxon>
    </lineage>
</organism>
<comment type="similarity">
    <text evidence="2">Belongs to the peptidase S54 family.</text>
</comment>
<evidence type="ECO:0000256" key="1">
    <source>
        <dbReference type="ARBA" id="ARBA00004141"/>
    </source>
</evidence>
<dbReference type="RefSeq" id="WP_165105673.1">
    <property type="nucleotide sequence ID" value="NZ_JAAKYA010000014.1"/>
</dbReference>
<gene>
    <name evidence="9" type="ORF">G4L39_02595</name>
</gene>
<feature type="transmembrane region" description="Helical" evidence="7">
    <location>
        <begin position="37"/>
        <end position="54"/>
    </location>
</feature>
<accession>A0A6M1RNK1</accession>
<keyword evidence="10" id="KW-1185">Reference proteome</keyword>
<feature type="transmembrane region" description="Helical" evidence="7">
    <location>
        <begin position="106"/>
        <end position="124"/>
    </location>
</feature>
<comment type="caution">
    <text evidence="9">The sequence shown here is derived from an EMBL/GenBank/DDBJ whole genome shotgun (WGS) entry which is preliminary data.</text>
</comment>
<dbReference type="Gene3D" id="1.20.1540.10">
    <property type="entry name" value="Rhomboid-like"/>
    <property type="match status" value="1"/>
</dbReference>
<dbReference type="Proteomes" id="UP000477311">
    <property type="component" value="Unassembled WGS sequence"/>
</dbReference>
<evidence type="ECO:0000313" key="9">
    <source>
        <dbReference type="EMBL" id="NGO38285.1"/>
    </source>
</evidence>
<feature type="transmembrane region" description="Helical" evidence="7">
    <location>
        <begin position="74"/>
        <end position="94"/>
    </location>
</feature>
<evidence type="ECO:0000256" key="4">
    <source>
        <dbReference type="ARBA" id="ARBA00022801"/>
    </source>
</evidence>
<protein>
    <submittedName>
        <fullName evidence="9">Rhomboid family intramembrane serine protease</fullName>
    </submittedName>
</protein>
<sequence length="237" mass="27132">MFPLRDDIPSRRYPIVTRLLIALNVLAFVWELKLGPRLADVLLVYGIVPVRYTIPEIARLFHWQEQMLPFLTSMFLHGGWTHLIGNMWTLWVFGDNVEDRLGHLRFFWFYLAGGVAAALLHIYTNASSPVPTIGASGAIAAVMGAYFRLFPHARVEMMIPPFFLGPYFVVPAVVFLGWWFILQFFNGTLSLLARPEAAGGIAWWAHIGGFVFGALLCSIVKVKHFYRRRYVDEEMPW</sequence>
<feature type="domain" description="Peptidase S54 rhomboid" evidence="8">
    <location>
        <begin position="65"/>
        <end position="219"/>
    </location>
</feature>
<keyword evidence="9" id="KW-0645">Protease</keyword>
<comment type="subcellular location">
    <subcellularLocation>
        <location evidence="1">Membrane</location>
        <topology evidence="1">Multi-pass membrane protein</topology>
    </subcellularLocation>
</comment>
<dbReference type="FunFam" id="1.20.1540.10:FF:000027">
    <property type="entry name" value="Rhomboid family intramembrane serine protease"/>
    <property type="match status" value="1"/>
</dbReference>
<evidence type="ECO:0000256" key="3">
    <source>
        <dbReference type="ARBA" id="ARBA00022692"/>
    </source>
</evidence>
<reference evidence="9 10" key="1">
    <citation type="submission" date="2020-02" db="EMBL/GenBank/DDBJ databases">
        <title>Draft genome sequence of Limisphaera ngatamarikiensis NGM72.4T, a thermophilic Verrucomicrobia grouped in subdivision 3.</title>
        <authorList>
            <person name="Carere C.R."/>
            <person name="Steen J."/>
            <person name="Hugenholtz P."/>
            <person name="Stott M.B."/>
        </authorList>
    </citation>
    <scope>NUCLEOTIDE SEQUENCE [LARGE SCALE GENOMIC DNA]</scope>
    <source>
        <strain evidence="9 10">NGM72.4</strain>
    </source>
</reference>
<name>A0A6M1RNK1_9BACT</name>
<proteinExistence type="inferred from homology"/>
<dbReference type="SUPFAM" id="SSF144091">
    <property type="entry name" value="Rhomboid-like"/>
    <property type="match status" value="1"/>
</dbReference>
<feature type="transmembrane region" description="Helical" evidence="7">
    <location>
        <begin position="201"/>
        <end position="220"/>
    </location>
</feature>
<evidence type="ECO:0000313" key="10">
    <source>
        <dbReference type="Proteomes" id="UP000477311"/>
    </source>
</evidence>
<feature type="transmembrane region" description="Helical" evidence="7">
    <location>
        <begin position="130"/>
        <end position="150"/>
    </location>
</feature>
<dbReference type="InterPro" id="IPR022764">
    <property type="entry name" value="Peptidase_S54_rhomboid_dom"/>
</dbReference>
<dbReference type="GO" id="GO:0004252">
    <property type="term" value="F:serine-type endopeptidase activity"/>
    <property type="evidence" value="ECO:0007669"/>
    <property type="project" value="InterPro"/>
</dbReference>
<evidence type="ECO:0000256" key="7">
    <source>
        <dbReference type="SAM" id="Phobius"/>
    </source>
</evidence>
<keyword evidence="3 7" id="KW-0812">Transmembrane</keyword>
<dbReference type="Pfam" id="PF01694">
    <property type="entry name" value="Rhomboid"/>
    <property type="match status" value="1"/>
</dbReference>
<keyword evidence="5 7" id="KW-1133">Transmembrane helix</keyword>
<dbReference type="PANTHER" id="PTHR43731:SF14">
    <property type="entry name" value="PRESENILIN-ASSOCIATED RHOMBOID-LIKE PROTEIN, MITOCHONDRIAL"/>
    <property type="match status" value="1"/>
</dbReference>
<evidence type="ECO:0000256" key="5">
    <source>
        <dbReference type="ARBA" id="ARBA00022989"/>
    </source>
</evidence>
<dbReference type="EMBL" id="JAAKYA010000014">
    <property type="protein sequence ID" value="NGO38285.1"/>
    <property type="molecule type" value="Genomic_DNA"/>
</dbReference>
<dbReference type="InterPro" id="IPR035952">
    <property type="entry name" value="Rhomboid-like_sf"/>
</dbReference>